<evidence type="ECO:0000313" key="2">
    <source>
        <dbReference type="Proteomes" id="UP000515163"/>
    </source>
</evidence>
<dbReference type="InParanoid" id="A0A6P8HCK1"/>
<dbReference type="AlphaFoldDB" id="A0A6P8HCK1"/>
<feature type="compositionally biased region" description="Basic and acidic residues" evidence="1">
    <location>
        <begin position="99"/>
        <end position="112"/>
    </location>
</feature>
<dbReference type="OrthoDB" id="10065091at2759"/>
<evidence type="ECO:0000313" key="3">
    <source>
        <dbReference type="RefSeq" id="XP_031552803.1"/>
    </source>
</evidence>
<dbReference type="RefSeq" id="XP_031552803.1">
    <property type="nucleotide sequence ID" value="XM_031696943.1"/>
</dbReference>
<name>A0A6P8HCK1_ACTTE</name>
<feature type="compositionally biased region" description="Polar residues" evidence="1">
    <location>
        <begin position="16"/>
        <end position="37"/>
    </location>
</feature>
<evidence type="ECO:0000256" key="1">
    <source>
        <dbReference type="SAM" id="MobiDB-lite"/>
    </source>
</evidence>
<gene>
    <name evidence="3" type="primary">LOC116289979</name>
</gene>
<keyword evidence="2" id="KW-1185">Reference proteome</keyword>
<accession>A0A6P8HCK1</accession>
<proteinExistence type="predicted"/>
<reference evidence="3" key="1">
    <citation type="submission" date="2025-08" db="UniProtKB">
        <authorList>
            <consortium name="RefSeq"/>
        </authorList>
    </citation>
    <scope>IDENTIFICATION</scope>
    <source>
        <tissue evidence="3">Tentacle</tissue>
    </source>
</reference>
<dbReference type="KEGG" id="aten:116289979"/>
<feature type="region of interest" description="Disordered" evidence="1">
    <location>
        <begin position="1"/>
        <end position="37"/>
    </location>
</feature>
<dbReference type="Proteomes" id="UP000515163">
    <property type="component" value="Unplaced"/>
</dbReference>
<protein>
    <submittedName>
        <fullName evidence="3">Protein Spindly-like</fullName>
    </submittedName>
</protein>
<feature type="region of interest" description="Disordered" evidence="1">
    <location>
        <begin position="80"/>
        <end position="112"/>
    </location>
</feature>
<organism evidence="2 3">
    <name type="scientific">Actinia tenebrosa</name>
    <name type="common">Australian red waratah sea anemone</name>
    <dbReference type="NCBI Taxonomy" id="6105"/>
    <lineage>
        <taxon>Eukaryota</taxon>
        <taxon>Metazoa</taxon>
        <taxon>Cnidaria</taxon>
        <taxon>Anthozoa</taxon>
        <taxon>Hexacorallia</taxon>
        <taxon>Actiniaria</taxon>
        <taxon>Actiniidae</taxon>
        <taxon>Actinia</taxon>
    </lineage>
</organism>
<sequence length="250" mass="28805">MATSTRRKSSVGGKDISQQKTLSSSKTNATTGKGRSQVYNIERIKELENQVLELKKRLDDLRKAKSQTILKKDKEYVSLDNPKLGQRLQSSEQSPGIKKAQELEQAKRSADKEISELRDEIEKLKIDHAKELEISKTQSKEAVPDSEELLELRKKCKALQEKNDSLEALNTEQNVRINELCEQLSRKEAEWCTKEEKLKVELKFSFGEKYQQWMAQTEQKIEELQAANNFLKMVIQRDRDRSNTSQSEGS</sequence>
<dbReference type="GeneID" id="116289979"/>